<dbReference type="RefSeq" id="WP_183525232.1">
    <property type="nucleotide sequence ID" value="NZ_JACIJM010000001.1"/>
</dbReference>
<keyword evidence="2" id="KW-1185">Reference proteome</keyword>
<proteinExistence type="predicted"/>
<dbReference type="EMBL" id="JACIJM010000001">
    <property type="protein sequence ID" value="MBB5720982.1"/>
    <property type="molecule type" value="Genomic_DNA"/>
</dbReference>
<sequence>MLHRTKKRYLNIHLVAMVYSELMSNPSAHCRLDPLRIITLAVPIQENMKG</sequence>
<gene>
    <name evidence="1" type="ORF">FHS72_000586</name>
</gene>
<reference evidence="1 2" key="1">
    <citation type="submission" date="2020-08" db="EMBL/GenBank/DDBJ databases">
        <title>Genomic Encyclopedia of Type Strains, Phase IV (KMG-IV): sequencing the most valuable type-strain genomes for metagenomic binning, comparative biology and taxonomic classification.</title>
        <authorList>
            <person name="Goeker M."/>
        </authorList>
    </citation>
    <scope>NUCLEOTIDE SEQUENCE [LARGE SCALE GENOMIC DNA]</scope>
    <source>
        <strain evidence="1 2">DSM 101064</strain>
    </source>
</reference>
<evidence type="ECO:0000313" key="2">
    <source>
        <dbReference type="Proteomes" id="UP000535415"/>
    </source>
</evidence>
<evidence type="ECO:0000313" key="1">
    <source>
        <dbReference type="EMBL" id="MBB5720982.1"/>
    </source>
</evidence>
<comment type="caution">
    <text evidence="1">The sequence shown here is derived from an EMBL/GenBank/DDBJ whole genome shotgun (WGS) entry which is preliminary data.</text>
</comment>
<organism evidence="1 2">
    <name type="scientific">Yoonia ponticola</name>
    <dbReference type="NCBI Taxonomy" id="1524255"/>
    <lineage>
        <taxon>Bacteria</taxon>
        <taxon>Pseudomonadati</taxon>
        <taxon>Pseudomonadota</taxon>
        <taxon>Alphaproteobacteria</taxon>
        <taxon>Rhodobacterales</taxon>
        <taxon>Paracoccaceae</taxon>
        <taxon>Yoonia</taxon>
    </lineage>
</organism>
<accession>A0A7W9EWR9</accession>
<name>A0A7W9EWR9_9RHOB</name>
<dbReference type="Proteomes" id="UP000535415">
    <property type="component" value="Unassembled WGS sequence"/>
</dbReference>
<protein>
    <submittedName>
        <fullName evidence="1">Uncharacterized protein</fullName>
    </submittedName>
</protein>
<dbReference type="AlphaFoldDB" id="A0A7W9EWR9"/>